<proteinExistence type="predicted"/>
<dbReference type="SUPFAM" id="SSF52058">
    <property type="entry name" value="L domain-like"/>
    <property type="match status" value="1"/>
</dbReference>
<evidence type="ECO:0000313" key="2">
    <source>
        <dbReference type="Proteomes" id="UP000623467"/>
    </source>
</evidence>
<dbReference type="EMBL" id="JACAZH010000021">
    <property type="protein sequence ID" value="KAF7344474.1"/>
    <property type="molecule type" value="Genomic_DNA"/>
</dbReference>
<protein>
    <recommendedName>
        <fullName evidence="3">F-box domain-containing protein</fullName>
    </recommendedName>
</protein>
<dbReference type="AlphaFoldDB" id="A0A8H6XPP7"/>
<organism evidence="1 2">
    <name type="scientific">Mycena sanguinolenta</name>
    <dbReference type="NCBI Taxonomy" id="230812"/>
    <lineage>
        <taxon>Eukaryota</taxon>
        <taxon>Fungi</taxon>
        <taxon>Dikarya</taxon>
        <taxon>Basidiomycota</taxon>
        <taxon>Agaricomycotina</taxon>
        <taxon>Agaricomycetes</taxon>
        <taxon>Agaricomycetidae</taxon>
        <taxon>Agaricales</taxon>
        <taxon>Marasmiineae</taxon>
        <taxon>Mycenaceae</taxon>
        <taxon>Mycena</taxon>
    </lineage>
</organism>
<dbReference type="InterPro" id="IPR032675">
    <property type="entry name" value="LRR_dom_sf"/>
</dbReference>
<dbReference type="OrthoDB" id="3258333at2759"/>
<gene>
    <name evidence="1" type="ORF">MSAN_01929100</name>
</gene>
<dbReference type="Proteomes" id="UP000623467">
    <property type="component" value="Unassembled WGS sequence"/>
</dbReference>
<name>A0A8H6XPP7_9AGAR</name>
<reference evidence="1" key="1">
    <citation type="submission" date="2020-05" db="EMBL/GenBank/DDBJ databases">
        <title>Mycena genomes resolve the evolution of fungal bioluminescence.</title>
        <authorList>
            <person name="Tsai I.J."/>
        </authorList>
    </citation>
    <scope>NUCLEOTIDE SEQUENCE</scope>
    <source>
        <strain evidence="1">160909Yilan</strain>
    </source>
</reference>
<sequence length="425" mass="47644">MDHPNETPTVATISSLPNELLAAIAAAGREDRVQWALSHVSHRFQTVMVGTPELWAFVQVDFRSEGSVKILQLYLQRSQTCPISATLQHRSSLDQASEDLIVERLAQIIRHINRISWLRIEVGNLGAEFLLAPFRDLTALNLEHLEVVNLIRYQWGPIELFSCGAPGLRFLKLYHQKLQYPPPQWVASLTHLELRHHRRGIALDATLGQCSMLVHLFLDLSFTKLERRARLPFLKSLFLVVPWAEDDFDLLATVTVFDTPSLAECAIDGVHGDQIFDLLSATSPADVSFPALTAFSFVNTHTCPCERNMTFPDMASPPSFQLFPALSSLSLVNICFSANLLKGVAVPTSDAWPVLGTAALSPRVDAFEGVRDVVLDAMHAHRLHGLRFPTFRLSPAFLNFEDWQEHSIDVKSFEPADVIQFFRSC</sequence>
<dbReference type="Gene3D" id="3.80.10.10">
    <property type="entry name" value="Ribonuclease Inhibitor"/>
    <property type="match status" value="1"/>
</dbReference>
<accession>A0A8H6XPP7</accession>
<evidence type="ECO:0008006" key="3">
    <source>
        <dbReference type="Google" id="ProtNLM"/>
    </source>
</evidence>
<evidence type="ECO:0000313" key="1">
    <source>
        <dbReference type="EMBL" id="KAF7344474.1"/>
    </source>
</evidence>
<keyword evidence="2" id="KW-1185">Reference proteome</keyword>
<comment type="caution">
    <text evidence="1">The sequence shown here is derived from an EMBL/GenBank/DDBJ whole genome shotgun (WGS) entry which is preliminary data.</text>
</comment>